<evidence type="ECO:0000313" key="2">
    <source>
        <dbReference type="EMBL" id="KAG7437970.1"/>
    </source>
</evidence>
<evidence type="ECO:0000256" key="1">
    <source>
        <dbReference type="SAM" id="MobiDB-lite"/>
    </source>
</evidence>
<evidence type="ECO:0008006" key="4">
    <source>
        <dbReference type="Google" id="ProtNLM"/>
    </source>
</evidence>
<reference evidence="2" key="1">
    <citation type="submission" date="2021-04" db="EMBL/GenBank/DDBJ databases">
        <title>First draft genome resource for Brassicaceae pathogens Fusarium oxysporum f. sp. raphani and Fusarium oxysporum f. sp. rapae.</title>
        <authorList>
            <person name="Asai S."/>
        </authorList>
    </citation>
    <scope>NUCLEOTIDE SEQUENCE</scope>
    <source>
        <strain evidence="2">Tf1262</strain>
    </source>
</reference>
<gene>
    <name evidence="2" type="ORF">Forpi1262_v001714</name>
</gene>
<dbReference type="Proteomes" id="UP000693942">
    <property type="component" value="Unassembled WGS sequence"/>
</dbReference>
<feature type="compositionally biased region" description="Acidic residues" evidence="1">
    <location>
        <begin position="222"/>
        <end position="235"/>
    </location>
</feature>
<proteinExistence type="predicted"/>
<comment type="caution">
    <text evidence="2">The sequence shown here is derived from an EMBL/GenBank/DDBJ whole genome shotgun (WGS) entry which is preliminary data.</text>
</comment>
<sequence>MRTSLFYALNGALGVVAHESLAHFKIESGKEEHRSLEGCSKDGKHKWVPDPATFVFPENDYKPGNSWDLCVGTSHCAPHEALTQVSFDFKDNGIVFNFKHIDHYKYEDVAVYIERGQPPTEDSFKYNKKSDHCKAKNDYKEAKCLVPFFSLSDGGSYGDLCPLEDNGGWRLYIKVKATISHGHKKYELYSRSPDINEKYFVLSYTCAECKEYKHKKIELIEEKEEEEEAEAEESEEEKKYKKNKEEAEEEAEEEKKKYKKKKEEEAEAQEEEEKKYKKKKEEEEAEAEEEEEKKKYKKKEEEEEAEAEEEEEKYHPASSNRFRSIEHKDPVSVYYKEKSDHSRTHINTSKKEKASQSELEAEKHKKLLEEVNKKQEHKYKHKDDPEHQYHSEEDKYKHEKQHGHDKRSVSVHGGYKESEEEVKEILKKHFQEALNKFYRLHFGKKAHKHYEHEKPEEKHDSVHYKHYEYKDEEPEEKHHSGHHEHKDHEPKKHYSIHEHKEHEPKEEHKEHHSKEDEHEHEPKNYHHDQHEEHEDRPEEKHHYDHHEHKEHEHDPTEYEKSSHYSAKKAILEDEKEKAKHEALEKLWDARFTHERKFREKLFVIDAGHWGGKGAHKRSLESKSNKATEATELEANSAKVEEYIEEAEDNISNAIEEVIRKAVKKAGSDPTSGTILKYVRKVEKAIKSIIAENIKKTITYIVTIEGVAEPEEEVVIECLARAISEIIKAADKIFAKTLEALGDNPSDEEVEHAIEKVLKLLETIIDKEVRKALIAIFELEEETAETTESTEHEKLDNRSKDGKHDKRSDPYDDTTVEKAVEKTVEKWAAKYVEADEKEHKPLKRSVRFARLYN</sequence>
<accession>A0A8J5QB81</accession>
<feature type="compositionally biased region" description="Basic and acidic residues" evidence="1">
    <location>
        <begin position="484"/>
        <end position="562"/>
    </location>
</feature>
<feature type="compositionally biased region" description="Basic and acidic residues" evidence="1">
    <location>
        <begin position="450"/>
        <end position="469"/>
    </location>
</feature>
<dbReference type="AlphaFoldDB" id="A0A8J5QB81"/>
<feature type="region of interest" description="Disordered" evidence="1">
    <location>
        <begin position="784"/>
        <end position="816"/>
    </location>
</feature>
<dbReference type="EMBL" id="JAELUR010000001">
    <property type="protein sequence ID" value="KAG7437970.1"/>
    <property type="molecule type" value="Genomic_DNA"/>
</dbReference>
<feature type="compositionally biased region" description="Basic and acidic residues" evidence="1">
    <location>
        <begin position="788"/>
        <end position="816"/>
    </location>
</feature>
<feature type="compositionally biased region" description="Basic and acidic residues" evidence="1">
    <location>
        <begin position="236"/>
        <end position="245"/>
    </location>
</feature>
<feature type="compositionally biased region" description="Basic and acidic residues" evidence="1">
    <location>
        <begin position="253"/>
        <end position="264"/>
    </location>
</feature>
<feature type="compositionally biased region" description="Acidic residues" evidence="1">
    <location>
        <begin position="301"/>
        <end position="311"/>
    </location>
</feature>
<organism evidence="2 3">
    <name type="scientific">Fusarium oxysporum f. sp. raphani</name>
    <dbReference type="NCBI Taxonomy" id="96318"/>
    <lineage>
        <taxon>Eukaryota</taxon>
        <taxon>Fungi</taxon>
        <taxon>Dikarya</taxon>
        <taxon>Ascomycota</taxon>
        <taxon>Pezizomycotina</taxon>
        <taxon>Sordariomycetes</taxon>
        <taxon>Hypocreomycetidae</taxon>
        <taxon>Hypocreales</taxon>
        <taxon>Nectriaceae</taxon>
        <taxon>Fusarium</taxon>
        <taxon>Fusarium oxysporum species complex</taxon>
    </lineage>
</organism>
<evidence type="ECO:0000313" key="3">
    <source>
        <dbReference type="Proteomes" id="UP000693942"/>
    </source>
</evidence>
<feature type="compositionally biased region" description="Basic and acidic residues" evidence="1">
    <location>
        <begin position="272"/>
        <end position="282"/>
    </location>
</feature>
<feature type="region of interest" description="Disordered" evidence="1">
    <location>
        <begin position="613"/>
        <end position="632"/>
    </location>
</feature>
<feature type="compositionally biased region" description="Basic and acidic residues" evidence="1">
    <location>
        <begin position="323"/>
        <end position="374"/>
    </location>
</feature>
<feature type="compositionally biased region" description="Basic and acidic residues" evidence="1">
    <location>
        <begin position="381"/>
        <end position="397"/>
    </location>
</feature>
<feature type="region of interest" description="Disordered" evidence="1">
    <location>
        <begin position="447"/>
        <end position="565"/>
    </location>
</feature>
<feature type="region of interest" description="Disordered" evidence="1">
    <location>
        <begin position="222"/>
        <end position="417"/>
    </location>
</feature>
<name>A0A8J5QB81_FUSOX</name>
<protein>
    <recommendedName>
        <fullName evidence="4">PUL domain-containing protein</fullName>
    </recommendedName>
</protein>